<dbReference type="GO" id="GO:0016579">
    <property type="term" value="P:protein deubiquitination"/>
    <property type="evidence" value="ECO:0007669"/>
    <property type="project" value="TreeGrafter"/>
</dbReference>
<dbReference type="PhylomeDB" id="A0A0A2J1P8"/>
<dbReference type="InterPro" id="IPR039539">
    <property type="entry name" value="Ras_GTPase_bind_prot"/>
</dbReference>
<dbReference type="OrthoDB" id="339151at2759"/>
<dbReference type="STRING" id="27334.A0A0A2J1P8"/>
<dbReference type="PROSITE" id="PS50177">
    <property type="entry name" value="NTF2_DOMAIN"/>
    <property type="match status" value="1"/>
</dbReference>
<proteinExistence type="predicted"/>
<feature type="region of interest" description="Disordered" evidence="3">
    <location>
        <begin position="462"/>
        <end position="524"/>
    </location>
</feature>
<dbReference type="PANTHER" id="PTHR10693:SF20">
    <property type="entry name" value="AT27578P"/>
    <property type="match status" value="1"/>
</dbReference>
<sequence>MADMTQVPINGNYPAQHGFPESYNHASVTMNTAASFQPAQSSTPTTVTPTDQQKNEISKDEVGWYFVEQYYTTMSRNPDKLHLFYSRRSQLVFGTEAESVPVSVGSKAINEKLNSLKFQECKVRVLNVDSQASFDNILVSVIGEISNNSEPSRKFVQTFVLAEQPNGYYVLNDIFRYMAEEPEEESELPTPAAPVAEAPEAVAEAPAEEPQVADEVAVSNVDEKLEEVEANGQVEEPEEAAPQTNSAPVEEETPAPVPAVEAEIVKDEEPATPEPSPVPEKEEVPEKETSATPAAPKTWASIATTSFAAKAAAAAKASAAQAAPAAQATPATPAAPKAAAPAAQAPPAAQPATAAPADAARSQDAPSTEAGWQTAGDGHKKSQPRVEETVLAYIKNVNDKVDASLLKQTLARFGKLKYFDVSRPKNCAFVEFNEPAGYTAAVAANPHQIGSEQILVEERRPRGNAYGSNGFPAGRGGGAGRGRGDRAGSQGRGGFQREGRGGFTPRGRGGNVAAKGRPSQPQAA</sequence>
<dbReference type="InterPro" id="IPR012677">
    <property type="entry name" value="Nucleotide-bd_a/b_plait_sf"/>
</dbReference>
<dbReference type="Proteomes" id="UP000030143">
    <property type="component" value="Unassembled WGS sequence"/>
</dbReference>
<dbReference type="GO" id="GO:1990861">
    <property type="term" value="C:Ubp3-Bre5 deubiquitination complex"/>
    <property type="evidence" value="ECO:0007669"/>
    <property type="project" value="TreeGrafter"/>
</dbReference>
<accession>A0A0A2J1P8</accession>
<dbReference type="VEuPathDB" id="FungiDB:PEXP_032060"/>
<keyword evidence="7" id="KW-1185">Reference proteome</keyword>
<evidence type="ECO:0000313" key="7">
    <source>
        <dbReference type="Proteomes" id="UP000030143"/>
    </source>
</evidence>
<dbReference type="GO" id="GO:0005829">
    <property type="term" value="C:cytosol"/>
    <property type="evidence" value="ECO:0007669"/>
    <property type="project" value="TreeGrafter"/>
</dbReference>
<protein>
    <submittedName>
        <fullName evidence="6">Nuclear transport factor 2, Eukaryote</fullName>
    </submittedName>
</protein>
<dbReference type="PANTHER" id="PTHR10693">
    <property type="entry name" value="RAS GTPASE-ACTIVATING PROTEIN-BINDING PROTEIN"/>
    <property type="match status" value="1"/>
</dbReference>
<dbReference type="InterPro" id="IPR000504">
    <property type="entry name" value="RRM_dom"/>
</dbReference>
<evidence type="ECO:0000259" key="5">
    <source>
        <dbReference type="PROSITE" id="PS50177"/>
    </source>
</evidence>
<comment type="caution">
    <text evidence="6">The sequence shown here is derived from an EMBL/GenBank/DDBJ whole genome shotgun (WGS) entry which is preliminary data.</text>
</comment>
<feature type="compositionally biased region" description="Gly residues" evidence="3">
    <location>
        <begin position="501"/>
        <end position="510"/>
    </location>
</feature>
<reference evidence="6 7" key="1">
    <citation type="journal article" date="2015" name="Mol. Plant Microbe Interact.">
        <title>Genome, transcriptome, and functional analyses of Penicillium expansum provide new insights into secondary metabolism and pathogenicity.</title>
        <authorList>
            <person name="Ballester A.R."/>
            <person name="Marcet-Houben M."/>
            <person name="Levin E."/>
            <person name="Sela N."/>
            <person name="Selma-Lazaro C."/>
            <person name="Carmona L."/>
            <person name="Wisniewski M."/>
            <person name="Droby S."/>
            <person name="Gonzalez-Candelas L."/>
            <person name="Gabaldon T."/>
        </authorList>
    </citation>
    <scope>NUCLEOTIDE SEQUENCE [LARGE SCALE GENOMIC DNA]</scope>
    <source>
        <strain evidence="6 7">MD-8</strain>
    </source>
</reference>
<feature type="compositionally biased region" description="Acidic residues" evidence="3">
    <location>
        <begin position="227"/>
        <end position="239"/>
    </location>
</feature>
<dbReference type="HOGENOM" id="CLU_022209_2_0_1"/>
<dbReference type="InterPro" id="IPR032710">
    <property type="entry name" value="NTF2-like_dom_sf"/>
</dbReference>
<evidence type="ECO:0000313" key="6">
    <source>
        <dbReference type="EMBL" id="KGO61274.1"/>
    </source>
</evidence>
<feature type="domain" description="RRM" evidence="4">
    <location>
        <begin position="390"/>
        <end position="461"/>
    </location>
</feature>
<dbReference type="Pfam" id="PF00076">
    <property type="entry name" value="RRM_1"/>
    <property type="match status" value="1"/>
</dbReference>
<organism evidence="6 7">
    <name type="scientific">Penicillium expansum</name>
    <name type="common">Blue mold rot fungus</name>
    <dbReference type="NCBI Taxonomy" id="27334"/>
    <lineage>
        <taxon>Eukaryota</taxon>
        <taxon>Fungi</taxon>
        <taxon>Dikarya</taxon>
        <taxon>Ascomycota</taxon>
        <taxon>Pezizomycotina</taxon>
        <taxon>Eurotiomycetes</taxon>
        <taxon>Eurotiomycetidae</taxon>
        <taxon>Eurotiales</taxon>
        <taxon>Aspergillaceae</taxon>
        <taxon>Penicillium</taxon>
    </lineage>
</organism>
<dbReference type="Pfam" id="PF02136">
    <property type="entry name" value="NTF2"/>
    <property type="match status" value="1"/>
</dbReference>
<dbReference type="Gene3D" id="3.30.70.330">
    <property type="match status" value="1"/>
</dbReference>
<dbReference type="GeneID" id="27680818"/>
<dbReference type="CDD" id="cd00780">
    <property type="entry name" value="NTF2"/>
    <property type="match status" value="1"/>
</dbReference>
<dbReference type="Gene3D" id="3.10.450.50">
    <property type="match status" value="1"/>
</dbReference>
<evidence type="ECO:0000256" key="1">
    <source>
        <dbReference type="ARBA" id="ARBA00022884"/>
    </source>
</evidence>
<dbReference type="InterPro" id="IPR002075">
    <property type="entry name" value="NTF2_dom"/>
</dbReference>
<feature type="compositionally biased region" description="Low complexity" evidence="3">
    <location>
        <begin position="300"/>
        <end position="367"/>
    </location>
</feature>
<feature type="compositionally biased region" description="Low complexity" evidence="3">
    <location>
        <begin position="188"/>
        <end position="214"/>
    </location>
</feature>
<evidence type="ECO:0000256" key="2">
    <source>
        <dbReference type="PROSITE-ProRule" id="PRU00176"/>
    </source>
</evidence>
<gene>
    <name evidence="6" type="ORF">PEX2_081280</name>
</gene>
<feature type="domain" description="NTF2" evidence="5">
    <location>
        <begin position="62"/>
        <end position="177"/>
    </location>
</feature>
<dbReference type="AlphaFoldDB" id="A0A0A2J1P8"/>
<evidence type="ECO:0000259" key="4">
    <source>
        <dbReference type="PROSITE" id="PS50102"/>
    </source>
</evidence>
<keyword evidence="1 2" id="KW-0694">RNA-binding</keyword>
<dbReference type="SMART" id="SM00360">
    <property type="entry name" value="RRM"/>
    <property type="match status" value="1"/>
</dbReference>
<dbReference type="GO" id="GO:0034517">
    <property type="term" value="P:ribophagy"/>
    <property type="evidence" value="ECO:0007669"/>
    <property type="project" value="TreeGrafter"/>
</dbReference>
<dbReference type="CDD" id="cd00590">
    <property type="entry name" value="RRM_SF"/>
    <property type="match status" value="1"/>
</dbReference>
<dbReference type="PROSITE" id="PS50102">
    <property type="entry name" value="RRM"/>
    <property type="match status" value="1"/>
</dbReference>
<dbReference type="GO" id="GO:1990904">
    <property type="term" value="C:ribonucleoprotein complex"/>
    <property type="evidence" value="ECO:0007669"/>
    <property type="project" value="TreeGrafter"/>
</dbReference>
<dbReference type="InterPro" id="IPR035979">
    <property type="entry name" value="RBD_domain_sf"/>
</dbReference>
<dbReference type="SUPFAM" id="SSF54928">
    <property type="entry name" value="RNA-binding domain, RBD"/>
    <property type="match status" value="1"/>
</dbReference>
<dbReference type="SUPFAM" id="SSF54427">
    <property type="entry name" value="NTF2-like"/>
    <property type="match status" value="1"/>
</dbReference>
<dbReference type="EMBL" id="JQFZ01000049">
    <property type="protein sequence ID" value="KGO61274.1"/>
    <property type="molecule type" value="Genomic_DNA"/>
</dbReference>
<dbReference type="GO" id="GO:0003729">
    <property type="term" value="F:mRNA binding"/>
    <property type="evidence" value="ECO:0007669"/>
    <property type="project" value="TreeGrafter"/>
</dbReference>
<evidence type="ECO:0000256" key="3">
    <source>
        <dbReference type="SAM" id="MobiDB-lite"/>
    </source>
</evidence>
<name>A0A0A2J1P8_PENEN</name>
<dbReference type="RefSeq" id="XP_016602157.1">
    <property type="nucleotide sequence ID" value="XM_016745398.1"/>
</dbReference>
<feature type="compositionally biased region" description="Basic and acidic residues" evidence="3">
    <location>
        <begin position="279"/>
        <end position="289"/>
    </location>
</feature>
<feature type="region of interest" description="Disordered" evidence="3">
    <location>
        <begin position="227"/>
        <end position="385"/>
    </location>
</feature>
<dbReference type="FunFam" id="3.10.450.50:FF:000003">
    <property type="entry name" value="Nuclear transport factor 2 family protein"/>
    <property type="match status" value="1"/>
</dbReference>
<feature type="region of interest" description="Disordered" evidence="3">
    <location>
        <begin position="181"/>
        <end position="214"/>
    </location>
</feature>
<dbReference type="InterPro" id="IPR018222">
    <property type="entry name" value="Nuclear_transport_factor_2_euk"/>
</dbReference>